<dbReference type="PANTHER" id="PTHR48024">
    <property type="entry name" value="GEO13361P1-RELATED"/>
    <property type="match status" value="1"/>
</dbReference>
<dbReference type="InterPro" id="IPR000504">
    <property type="entry name" value="RRM_dom"/>
</dbReference>
<dbReference type="InterPro" id="IPR050886">
    <property type="entry name" value="RNA-binding_reg"/>
</dbReference>
<organism evidence="5 6">
    <name type="scientific">Allomyces macrogynus (strain ATCC 38327)</name>
    <name type="common">Allomyces javanicus var. macrogynus</name>
    <dbReference type="NCBI Taxonomy" id="578462"/>
    <lineage>
        <taxon>Eukaryota</taxon>
        <taxon>Fungi</taxon>
        <taxon>Fungi incertae sedis</taxon>
        <taxon>Blastocladiomycota</taxon>
        <taxon>Blastocladiomycetes</taxon>
        <taxon>Blastocladiales</taxon>
        <taxon>Blastocladiaceae</taxon>
        <taxon>Allomyces</taxon>
    </lineage>
</organism>
<reference evidence="5 6" key="1">
    <citation type="submission" date="2009-11" db="EMBL/GenBank/DDBJ databases">
        <title>Annotation of Allomyces macrogynus ATCC 38327.</title>
        <authorList>
            <consortium name="The Broad Institute Genome Sequencing Platform"/>
            <person name="Russ C."/>
            <person name="Cuomo C."/>
            <person name="Burger G."/>
            <person name="Gray M.W."/>
            <person name="Holland P.W.H."/>
            <person name="King N."/>
            <person name="Lang F.B.F."/>
            <person name="Roger A.J."/>
            <person name="Ruiz-Trillo I."/>
            <person name="Young S.K."/>
            <person name="Zeng Q."/>
            <person name="Gargeya S."/>
            <person name="Fitzgerald M."/>
            <person name="Haas B."/>
            <person name="Abouelleil A."/>
            <person name="Alvarado L."/>
            <person name="Arachchi H.M."/>
            <person name="Berlin A."/>
            <person name="Chapman S.B."/>
            <person name="Gearin G."/>
            <person name="Goldberg J."/>
            <person name="Griggs A."/>
            <person name="Gujja S."/>
            <person name="Hansen M."/>
            <person name="Heiman D."/>
            <person name="Howarth C."/>
            <person name="Larimer J."/>
            <person name="Lui A."/>
            <person name="MacDonald P.J.P."/>
            <person name="McCowen C."/>
            <person name="Montmayeur A."/>
            <person name="Murphy C."/>
            <person name="Neiman D."/>
            <person name="Pearson M."/>
            <person name="Priest M."/>
            <person name="Roberts A."/>
            <person name="Saif S."/>
            <person name="Shea T."/>
            <person name="Sisk P."/>
            <person name="Stolte C."/>
            <person name="Sykes S."/>
            <person name="Wortman J."/>
            <person name="Nusbaum C."/>
            <person name="Birren B."/>
        </authorList>
    </citation>
    <scope>NUCLEOTIDE SEQUENCE [LARGE SCALE GENOMIC DNA]</scope>
    <source>
        <strain evidence="5 6">ATCC 38327</strain>
    </source>
</reference>
<dbReference type="Proteomes" id="UP000054350">
    <property type="component" value="Unassembled WGS sequence"/>
</dbReference>
<dbReference type="Gene3D" id="3.30.70.330">
    <property type="match status" value="1"/>
</dbReference>
<sequence>MSTPPGLPTIPGTPPSSSDPPSTDAHLSPPPGLLVTPPKTPARPAAGPAARALVHSAPTTPTDVFLRRARGAAPITENWPPVLAVAAAAEHAAPVSPARSTKSACDAVGVDDEVLELSLRDDFVPFADAPTAAAPPAGGSTMASSSTNVYIKGLRGPTATSDTALHTALESRYGPVLSAKAMLDLSTGRGKGFGFVLFAHPRDAATALARIPLDFPGWTAAPARVSPKVALRALHDPNSTNVYFSNLPVEWTEEDVVKLVRPWVVMGMRHRRPEGTVPYAVPYPYVAASRQGGGGGEYWGVAYAWPAGAVEGPAPGGPSATGPGQGG</sequence>
<feature type="domain" description="RRM" evidence="4">
    <location>
        <begin position="147"/>
        <end position="214"/>
    </location>
</feature>
<dbReference type="AlphaFoldDB" id="A0A0L0T8M5"/>
<dbReference type="Pfam" id="PF00076">
    <property type="entry name" value="RRM_1"/>
    <property type="match status" value="1"/>
</dbReference>
<feature type="compositionally biased region" description="Low complexity" evidence="3">
    <location>
        <begin position="42"/>
        <end position="52"/>
    </location>
</feature>
<dbReference type="OrthoDB" id="271725at2759"/>
<keyword evidence="1 2" id="KW-0694">RNA-binding</keyword>
<dbReference type="InterPro" id="IPR035979">
    <property type="entry name" value="RBD_domain_sf"/>
</dbReference>
<evidence type="ECO:0000256" key="2">
    <source>
        <dbReference type="PROSITE-ProRule" id="PRU00176"/>
    </source>
</evidence>
<dbReference type="InterPro" id="IPR012677">
    <property type="entry name" value="Nucleotide-bd_a/b_plait_sf"/>
</dbReference>
<evidence type="ECO:0000256" key="1">
    <source>
        <dbReference type="ARBA" id="ARBA00022884"/>
    </source>
</evidence>
<dbReference type="PANTHER" id="PTHR48024:SF56">
    <property type="entry name" value="HETEROGENEOUS NUCLEAR RIBONUCLEOPROTEIN A0"/>
    <property type="match status" value="1"/>
</dbReference>
<keyword evidence="6" id="KW-1185">Reference proteome</keyword>
<dbReference type="GO" id="GO:0003723">
    <property type="term" value="F:RNA binding"/>
    <property type="evidence" value="ECO:0007669"/>
    <property type="project" value="UniProtKB-UniRule"/>
</dbReference>
<dbReference type="SMART" id="SM00360">
    <property type="entry name" value="RRM"/>
    <property type="match status" value="1"/>
</dbReference>
<gene>
    <name evidence="5" type="ORF">AMAG_20282</name>
</gene>
<dbReference type="VEuPathDB" id="FungiDB:AMAG_20282"/>
<dbReference type="EMBL" id="GG745369">
    <property type="protein sequence ID" value="KNE71046.1"/>
    <property type="molecule type" value="Genomic_DNA"/>
</dbReference>
<accession>A0A0L0T8M5</accession>
<feature type="region of interest" description="Disordered" evidence="3">
    <location>
        <begin position="1"/>
        <end position="55"/>
    </location>
</feature>
<reference evidence="6" key="2">
    <citation type="submission" date="2009-11" db="EMBL/GenBank/DDBJ databases">
        <title>The Genome Sequence of Allomyces macrogynus strain ATCC 38327.</title>
        <authorList>
            <consortium name="The Broad Institute Genome Sequencing Platform"/>
            <person name="Russ C."/>
            <person name="Cuomo C."/>
            <person name="Shea T."/>
            <person name="Young S.K."/>
            <person name="Zeng Q."/>
            <person name="Koehrsen M."/>
            <person name="Haas B."/>
            <person name="Borodovsky M."/>
            <person name="Guigo R."/>
            <person name="Alvarado L."/>
            <person name="Berlin A."/>
            <person name="Borenstein D."/>
            <person name="Chen Z."/>
            <person name="Engels R."/>
            <person name="Freedman E."/>
            <person name="Gellesch M."/>
            <person name="Goldberg J."/>
            <person name="Griggs A."/>
            <person name="Gujja S."/>
            <person name="Heiman D."/>
            <person name="Hepburn T."/>
            <person name="Howarth C."/>
            <person name="Jen D."/>
            <person name="Larson L."/>
            <person name="Lewis B."/>
            <person name="Mehta T."/>
            <person name="Park D."/>
            <person name="Pearson M."/>
            <person name="Roberts A."/>
            <person name="Saif S."/>
            <person name="Shenoy N."/>
            <person name="Sisk P."/>
            <person name="Stolte C."/>
            <person name="Sykes S."/>
            <person name="Walk T."/>
            <person name="White J."/>
            <person name="Yandava C."/>
            <person name="Burger G."/>
            <person name="Gray M.W."/>
            <person name="Holland P.W.H."/>
            <person name="King N."/>
            <person name="Lang F.B.F."/>
            <person name="Roger A.J."/>
            <person name="Ruiz-Trillo I."/>
            <person name="Lander E."/>
            <person name="Nusbaum C."/>
        </authorList>
    </citation>
    <scope>NUCLEOTIDE SEQUENCE [LARGE SCALE GENOMIC DNA]</scope>
    <source>
        <strain evidence="6">ATCC 38327</strain>
    </source>
</reference>
<dbReference type="SUPFAM" id="SSF54928">
    <property type="entry name" value="RNA-binding domain, RBD"/>
    <property type="match status" value="1"/>
</dbReference>
<evidence type="ECO:0000256" key="3">
    <source>
        <dbReference type="SAM" id="MobiDB-lite"/>
    </source>
</evidence>
<dbReference type="eggNOG" id="KOG4733">
    <property type="taxonomic scope" value="Eukaryota"/>
</dbReference>
<feature type="compositionally biased region" description="Pro residues" evidence="3">
    <location>
        <begin position="1"/>
        <end position="18"/>
    </location>
</feature>
<evidence type="ECO:0000313" key="5">
    <source>
        <dbReference type="EMBL" id="KNE71046.1"/>
    </source>
</evidence>
<evidence type="ECO:0000259" key="4">
    <source>
        <dbReference type="PROSITE" id="PS50102"/>
    </source>
</evidence>
<protein>
    <recommendedName>
        <fullName evidence="4">RRM domain-containing protein</fullName>
    </recommendedName>
</protein>
<dbReference type="PROSITE" id="PS50102">
    <property type="entry name" value="RRM"/>
    <property type="match status" value="1"/>
</dbReference>
<proteinExistence type="predicted"/>
<name>A0A0L0T8M5_ALLM3</name>
<dbReference type="STRING" id="578462.A0A0L0T8M5"/>
<evidence type="ECO:0000313" key="6">
    <source>
        <dbReference type="Proteomes" id="UP000054350"/>
    </source>
</evidence>